<dbReference type="EMBL" id="FXTQ01000005">
    <property type="protein sequence ID" value="SMO89118.1"/>
    <property type="molecule type" value="Genomic_DNA"/>
</dbReference>
<dbReference type="Proteomes" id="UP000319267">
    <property type="component" value="Unassembled WGS sequence"/>
</dbReference>
<name>A0A521EYU8_9FLAO</name>
<reference evidence="1 2" key="1">
    <citation type="submission" date="2017-05" db="EMBL/GenBank/DDBJ databases">
        <authorList>
            <person name="Varghese N."/>
            <person name="Submissions S."/>
        </authorList>
    </citation>
    <scope>NUCLEOTIDE SEQUENCE [LARGE SCALE GENOMIC DNA]</scope>
    <source>
        <strain evidence="1 2">DSM 29982</strain>
    </source>
</reference>
<evidence type="ECO:0000313" key="1">
    <source>
        <dbReference type="EMBL" id="SMO89118.1"/>
    </source>
</evidence>
<protein>
    <submittedName>
        <fullName evidence="1">Uncharacterized protein</fullName>
    </submittedName>
</protein>
<accession>A0A521EYU8</accession>
<proteinExistence type="predicted"/>
<gene>
    <name evidence="1" type="ORF">SAMN06265220_105308</name>
</gene>
<dbReference type="AlphaFoldDB" id="A0A521EYU8"/>
<keyword evidence="2" id="KW-1185">Reference proteome</keyword>
<evidence type="ECO:0000313" key="2">
    <source>
        <dbReference type="Proteomes" id="UP000319267"/>
    </source>
</evidence>
<organism evidence="1 2">
    <name type="scientific">Flavobacterium nitrogenifigens</name>
    <dbReference type="NCBI Taxonomy" id="1617283"/>
    <lineage>
        <taxon>Bacteria</taxon>
        <taxon>Pseudomonadati</taxon>
        <taxon>Bacteroidota</taxon>
        <taxon>Flavobacteriia</taxon>
        <taxon>Flavobacteriales</taxon>
        <taxon>Flavobacteriaceae</taxon>
        <taxon>Flavobacterium</taxon>
    </lineage>
</organism>
<sequence length="48" mass="5567">MCQLENFLNNGLNYLIIKLTYSLIKNYLFSVKCPLKTGIESSTFKAYQ</sequence>